<sequence>MCHEDWYNRTSFIDQLQARTTRQAPSIRVPQAGHAAHYILLLIRVFLSFAAYLPHMPLDRKETEDWLRPVWTGANKQLHTLSPLLYLFLNFFRAVN</sequence>
<keyword evidence="1" id="KW-0472">Membrane</keyword>
<accession>A0A5K3EIN5</accession>
<keyword evidence="1" id="KW-1133">Transmembrane helix</keyword>
<proteinExistence type="predicted"/>
<dbReference type="WBParaSite" id="MCU_000836-RA">
    <property type="protein sequence ID" value="MCU_000836-RA"/>
    <property type="gene ID" value="MCU_000836"/>
</dbReference>
<reference evidence="2" key="1">
    <citation type="submission" date="2019-11" db="UniProtKB">
        <authorList>
            <consortium name="WormBaseParasite"/>
        </authorList>
    </citation>
    <scope>IDENTIFICATION</scope>
</reference>
<evidence type="ECO:0000256" key="1">
    <source>
        <dbReference type="SAM" id="Phobius"/>
    </source>
</evidence>
<organism evidence="2">
    <name type="scientific">Mesocestoides corti</name>
    <name type="common">Flatworm</name>
    <dbReference type="NCBI Taxonomy" id="53468"/>
    <lineage>
        <taxon>Eukaryota</taxon>
        <taxon>Metazoa</taxon>
        <taxon>Spiralia</taxon>
        <taxon>Lophotrochozoa</taxon>
        <taxon>Platyhelminthes</taxon>
        <taxon>Cestoda</taxon>
        <taxon>Eucestoda</taxon>
        <taxon>Cyclophyllidea</taxon>
        <taxon>Mesocestoididae</taxon>
        <taxon>Mesocestoides</taxon>
    </lineage>
</organism>
<name>A0A5K3EIN5_MESCO</name>
<dbReference type="AlphaFoldDB" id="A0A5K3EIN5"/>
<protein>
    <submittedName>
        <fullName evidence="2">Transposase</fullName>
    </submittedName>
</protein>
<feature type="transmembrane region" description="Helical" evidence="1">
    <location>
        <begin position="35"/>
        <end position="53"/>
    </location>
</feature>
<evidence type="ECO:0000313" key="2">
    <source>
        <dbReference type="WBParaSite" id="MCU_000836-RA"/>
    </source>
</evidence>
<keyword evidence="1" id="KW-0812">Transmembrane</keyword>